<evidence type="ECO:0000313" key="2">
    <source>
        <dbReference type="EMBL" id="CAF87321.1"/>
    </source>
</evidence>
<reference evidence="2" key="2">
    <citation type="submission" date="2004-02" db="EMBL/GenBank/DDBJ databases">
        <authorList>
            <consortium name="Genoscope"/>
            <consortium name="Whitehead Institute Centre for Genome Research"/>
        </authorList>
    </citation>
    <scope>NUCLEOTIDE SEQUENCE</scope>
</reference>
<protein>
    <submittedName>
        <fullName evidence="2">(spotted green pufferfish) hypothetical protein</fullName>
    </submittedName>
</protein>
<organism evidence="2">
    <name type="scientific">Tetraodon nigroviridis</name>
    <name type="common">Spotted green pufferfish</name>
    <name type="synonym">Chelonodon nigroviridis</name>
    <dbReference type="NCBI Taxonomy" id="99883"/>
    <lineage>
        <taxon>Eukaryota</taxon>
        <taxon>Metazoa</taxon>
        <taxon>Chordata</taxon>
        <taxon>Craniata</taxon>
        <taxon>Vertebrata</taxon>
        <taxon>Euteleostomi</taxon>
        <taxon>Actinopterygii</taxon>
        <taxon>Neopterygii</taxon>
        <taxon>Teleostei</taxon>
        <taxon>Neoteleostei</taxon>
        <taxon>Acanthomorphata</taxon>
        <taxon>Eupercaria</taxon>
        <taxon>Tetraodontiformes</taxon>
        <taxon>Tetradontoidea</taxon>
        <taxon>Tetraodontidae</taxon>
        <taxon>Tetraodon</taxon>
    </lineage>
</organism>
<comment type="caution">
    <text evidence="2">The sequence shown here is derived from an EMBL/GenBank/DDBJ whole genome shotgun (WGS) entry which is preliminary data.</text>
</comment>
<dbReference type="OrthoDB" id="10435176at2759"/>
<proteinExistence type="predicted"/>
<feature type="non-terminal residue" evidence="2">
    <location>
        <position position="1"/>
    </location>
</feature>
<name>Q4TIG1_TETNG</name>
<reference evidence="2" key="1">
    <citation type="journal article" date="2004" name="Nature">
        <title>Genome duplication in the teleost fish Tetraodon nigroviridis reveals the early vertebrate proto-karyotype.</title>
        <authorList>
            <person name="Jaillon O."/>
            <person name="Aury J.-M."/>
            <person name="Brunet F."/>
            <person name="Petit J.-L."/>
            <person name="Stange-Thomann N."/>
            <person name="Mauceli E."/>
            <person name="Bouneau L."/>
            <person name="Fischer C."/>
            <person name="Ozouf-Costaz C."/>
            <person name="Bernot A."/>
            <person name="Nicaud S."/>
            <person name="Jaffe D."/>
            <person name="Fisher S."/>
            <person name="Lutfalla G."/>
            <person name="Dossat C."/>
            <person name="Segurens B."/>
            <person name="Dasilva C."/>
            <person name="Salanoubat M."/>
            <person name="Levy M."/>
            <person name="Boudet N."/>
            <person name="Castellano S."/>
            <person name="Anthouard V."/>
            <person name="Jubin C."/>
            <person name="Castelli V."/>
            <person name="Katinka M."/>
            <person name="Vacherie B."/>
            <person name="Biemont C."/>
            <person name="Skalli Z."/>
            <person name="Cattolico L."/>
            <person name="Poulain J."/>
            <person name="De Berardinis V."/>
            <person name="Cruaud C."/>
            <person name="Duprat S."/>
            <person name="Brottier P."/>
            <person name="Coutanceau J.-P."/>
            <person name="Gouzy J."/>
            <person name="Parra G."/>
            <person name="Lardier G."/>
            <person name="Chapple C."/>
            <person name="McKernan K.J."/>
            <person name="McEwan P."/>
            <person name="Bosak S."/>
            <person name="Kellis M."/>
            <person name="Volff J.-N."/>
            <person name="Guigo R."/>
            <person name="Zody M.C."/>
            <person name="Mesirov J."/>
            <person name="Lindblad-Toh K."/>
            <person name="Birren B."/>
            <person name="Nusbaum C."/>
            <person name="Kahn D."/>
            <person name="Robinson-Rechavi M."/>
            <person name="Laudet V."/>
            <person name="Schachter V."/>
            <person name="Quetier F."/>
            <person name="Saurin W."/>
            <person name="Scarpelli C."/>
            <person name="Wincker P."/>
            <person name="Lander E.S."/>
            <person name="Weissenbach J."/>
            <person name="Roest Crollius H."/>
        </authorList>
    </citation>
    <scope>NUCLEOTIDE SEQUENCE [LARGE SCALE GENOMIC DNA]</scope>
</reference>
<feature type="compositionally biased region" description="Basic residues" evidence="1">
    <location>
        <begin position="29"/>
        <end position="40"/>
    </location>
</feature>
<feature type="region of interest" description="Disordered" evidence="1">
    <location>
        <begin position="1"/>
        <end position="93"/>
    </location>
</feature>
<dbReference type="EMBL" id="CAAE01002176">
    <property type="protein sequence ID" value="CAF87321.1"/>
    <property type="molecule type" value="Genomic_DNA"/>
</dbReference>
<sequence>AAASDKDCSHPGWHRPHGRWWRTEDPHGQRKTQQKHHAERKRSQDAAAAGGEIPRGPLAPRPLRICRVRISHLSDHPEHPHGHVIQEPRPGAR</sequence>
<dbReference type="AlphaFoldDB" id="Q4TIG1"/>
<evidence type="ECO:0000256" key="1">
    <source>
        <dbReference type="SAM" id="MobiDB-lite"/>
    </source>
</evidence>
<dbReference type="KEGG" id="tng:GSTEN00038303G001"/>
<accession>Q4TIG1</accession>
<feature type="compositionally biased region" description="Basic and acidic residues" evidence="1">
    <location>
        <begin position="72"/>
        <end position="86"/>
    </location>
</feature>
<gene>
    <name evidence="2" type="ORF">GSTENG00038303001</name>
</gene>